<organism evidence="2 3">
    <name type="scientific">Ascaris lumbricoides</name>
    <name type="common">Giant roundworm</name>
    <dbReference type="NCBI Taxonomy" id="6252"/>
    <lineage>
        <taxon>Eukaryota</taxon>
        <taxon>Metazoa</taxon>
        <taxon>Ecdysozoa</taxon>
        <taxon>Nematoda</taxon>
        <taxon>Chromadorea</taxon>
        <taxon>Rhabditida</taxon>
        <taxon>Spirurina</taxon>
        <taxon>Ascaridomorpha</taxon>
        <taxon>Ascaridoidea</taxon>
        <taxon>Ascarididae</taxon>
        <taxon>Ascaris</taxon>
    </lineage>
</organism>
<dbReference type="Proteomes" id="UP000036681">
    <property type="component" value="Unplaced"/>
</dbReference>
<feature type="compositionally biased region" description="Basic residues" evidence="1">
    <location>
        <begin position="1"/>
        <end position="13"/>
    </location>
</feature>
<sequence>MNVISRRRTHSNKASKWTSKPLPKVAEKVTKKKEAEEEKVKASLLSEVAALWQPTSEKADERHIVESEVDFDQEGFLGKTFHLRNYRVSMRRQINGIWVQHIDSEPEEVEPGCQFSLNIGLKVPVEEAFVGTGEPTVAFFDEQKKVWLKNVYTTNSHYDMSALFENHNYYSILDTNTSTVHVQISKFGRIALFQRTNFHFPYRKWTLDFSSNHVSLMISTNFVELTFLFDQQTISVDVGSNIEFSKLKLINGKGFSLPEMARVQFVRWPDGSYGVNGSDSMVLLQLAKRNVRDVQISSLFRWLMLTRAHSSVESNSDTWVVVVELLRIVKAAAEPYVVENPTNIGIEEYNRWFRWCKIPVFLPVQFVTVDRLTMLRTLRRD</sequence>
<evidence type="ECO:0000256" key="1">
    <source>
        <dbReference type="SAM" id="MobiDB-lite"/>
    </source>
</evidence>
<feature type="region of interest" description="Disordered" evidence="1">
    <location>
        <begin position="1"/>
        <end position="33"/>
    </location>
</feature>
<protein>
    <submittedName>
        <fullName evidence="3">Beta-mannosidase</fullName>
    </submittedName>
</protein>
<reference evidence="3" key="1">
    <citation type="submission" date="2017-02" db="UniProtKB">
        <authorList>
            <consortium name="WormBaseParasite"/>
        </authorList>
    </citation>
    <scope>IDENTIFICATION</scope>
</reference>
<evidence type="ECO:0000313" key="2">
    <source>
        <dbReference type="Proteomes" id="UP000036681"/>
    </source>
</evidence>
<accession>A0A0M3I5U1</accession>
<name>A0A0M3I5U1_ASCLU</name>
<dbReference type="AlphaFoldDB" id="A0A0M3I5U1"/>
<dbReference type="WBParaSite" id="ALUE_0001234801-mRNA-1">
    <property type="protein sequence ID" value="ALUE_0001234801-mRNA-1"/>
    <property type="gene ID" value="ALUE_0001234801"/>
</dbReference>
<proteinExistence type="predicted"/>
<keyword evidence="2" id="KW-1185">Reference proteome</keyword>
<evidence type="ECO:0000313" key="3">
    <source>
        <dbReference type="WBParaSite" id="ALUE_0001234801-mRNA-1"/>
    </source>
</evidence>